<dbReference type="EMBL" id="CAJNOJ010000038">
    <property type="protein sequence ID" value="CAF0922774.1"/>
    <property type="molecule type" value="Genomic_DNA"/>
</dbReference>
<gene>
    <name evidence="1" type="ORF">EDS130_LOCUS10861</name>
    <name evidence="2" type="ORF">XAT740_LOCUS30173</name>
</gene>
<evidence type="ECO:0000313" key="1">
    <source>
        <dbReference type="EMBL" id="CAF0922774.1"/>
    </source>
</evidence>
<protein>
    <submittedName>
        <fullName evidence="2">Uncharacterized protein</fullName>
    </submittedName>
</protein>
<dbReference type="Proteomes" id="UP000663828">
    <property type="component" value="Unassembled WGS sequence"/>
</dbReference>
<evidence type="ECO:0000313" key="3">
    <source>
        <dbReference type="Proteomes" id="UP000663828"/>
    </source>
</evidence>
<dbReference type="AlphaFoldDB" id="A0A815FGW6"/>
<evidence type="ECO:0000313" key="2">
    <source>
        <dbReference type="EMBL" id="CAF1325964.1"/>
    </source>
</evidence>
<dbReference type="OrthoDB" id="10034708at2759"/>
<accession>A0A815FGW6</accession>
<proteinExistence type="predicted"/>
<sequence length="109" mass="12496">MTNSSSTKQKTYSIKSLLDLPIIEVVDDTEEHLSYSNASSYTQVLSSTQDHSHENDQYAQQVILKTIMSHLSSSTTAEVSKWNVYRDFHEKFSLSTSPSVYRNFERIIL</sequence>
<comment type="caution">
    <text evidence="2">The sequence shown here is derived from an EMBL/GenBank/DDBJ whole genome shotgun (WGS) entry which is preliminary data.</text>
</comment>
<reference evidence="2" key="1">
    <citation type="submission" date="2021-02" db="EMBL/GenBank/DDBJ databases">
        <authorList>
            <person name="Nowell W R."/>
        </authorList>
    </citation>
    <scope>NUCLEOTIDE SEQUENCE</scope>
</reference>
<name>A0A815FGW6_ADIRI</name>
<dbReference type="EMBL" id="CAJNOR010002670">
    <property type="protein sequence ID" value="CAF1325964.1"/>
    <property type="molecule type" value="Genomic_DNA"/>
</dbReference>
<dbReference type="Proteomes" id="UP000663852">
    <property type="component" value="Unassembled WGS sequence"/>
</dbReference>
<organism evidence="2 3">
    <name type="scientific">Adineta ricciae</name>
    <name type="common">Rotifer</name>
    <dbReference type="NCBI Taxonomy" id="249248"/>
    <lineage>
        <taxon>Eukaryota</taxon>
        <taxon>Metazoa</taxon>
        <taxon>Spiralia</taxon>
        <taxon>Gnathifera</taxon>
        <taxon>Rotifera</taxon>
        <taxon>Eurotatoria</taxon>
        <taxon>Bdelloidea</taxon>
        <taxon>Adinetida</taxon>
        <taxon>Adinetidae</taxon>
        <taxon>Adineta</taxon>
    </lineage>
</organism>
<keyword evidence="3" id="KW-1185">Reference proteome</keyword>